<dbReference type="Proteomes" id="UP001597478">
    <property type="component" value="Unassembled WGS sequence"/>
</dbReference>
<evidence type="ECO:0000259" key="5">
    <source>
        <dbReference type="PROSITE" id="PS51078"/>
    </source>
</evidence>
<evidence type="ECO:0000256" key="3">
    <source>
        <dbReference type="ARBA" id="ARBA00023163"/>
    </source>
</evidence>
<dbReference type="Pfam" id="PF09339">
    <property type="entry name" value="HTH_IclR"/>
    <property type="match status" value="1"/>
</dbReference>
<evidence type="ECO:0000313" key="7">
    <source>
        <dbReference type="Proteomes" id="UP001597478"/>
    </source>
</evidence>
<dbReference type="Pfam" id="PF01614">
    <property type="entry name" value="IclR_C"/>
    <property type="match status" value="1"/>
</dbReference>
<sequence>MSKIVERTIDFFELFAREQRPLTLSEIARFLDIPLSSCHDVVSTLRQRGYVYQVGQREGFYVTRRMMDLTTKASRVDLTVQRAESRLRALRDATGETVALARGSAMTLTYVLVVPSLSSFSVHINVGDPVRAYHATSAGKAFLGGMPVDQQRAYLRNSGLEPLTSNTITDVEQLITELALSEQQGIYLNREESVEGVTTVSGRFTFSGVTYVITIPGPSVRVLHKLDEVIEQVKAACADLSREQDARTDSIAQLSPT</sequence>
<evidence type="ECO:0000313" key="6">
    <source>
        <dbReference type="EMBL" id="MFD2799479.1"/>
    </source>
</evidence>
<dbReference type="PROSITE" id="PS51078">
    <property type="entry name" value="ICLR_ED"/>
    <property type="match status" value="1"/>
</dbReference>
<name>A0ABW5W697_9PSEU</name>
<feature type="domain" description="IclR-ED" evidence="5">
    <location>
        <begin position="65"/>
        <end position="246"/>
    </location>
</feature>
<feature type="domain" description="HTH iclR-type" evidence="4">
    <location>
        <begin position="2"/>
        <end position="64"/>
    </location>
</feature>
<proteinExistence type="predicted"/>
<reference evidence="7" key="1">
    <citation type="journal article" date="2019" name="Int. J. Syst. Evol. Microbiol.">
        <title>The Global Catalogue of Microorganisms (GCM) 10K type strain sequencing project: providing services to taxonomists for standard genome sequencing and annotation.</title>
        <authorList>
            <consortium name="The Broad Institute Genomics Platform"/>
            <consortium name="The Broad Institute Genome Sequencing Center for Infectious Disease"/>
            <person name="Wu L."/>
            <person name="Ma J."/>
        </authorList>
    </citation>
    <scope>NUCLEOTIDE SEQUENCE [LARGE SCALE GENOMIC DNA]</scope>
    <source>
        <strain evidence="7">IBRC-M 10906</strain>
    </source>
</reference>
<keyword evidence="7" id="KW-1185">Reference proteome</keyword>
<accession>A0ABW5W697</accession>
<dbReference type="SUPFAM" id="SSF55781">
    <property type="entry name" value="GAF domain-like"/>
    <property type="match status" value="1"/>
</dbReference>
<dbReference type="InterPro" id="IPR036388">
    <property type="entry name" value="WH-like_DNA-bd_sf"/>
</dbReference>
<dbReference type="InterPro" id="IPR036390">
    <property type="entry name" value="WH_DNA-bd_sf"/>
</dbReference>
<dbReference type="Gene3D" id="3.30.450.40">
    <property type="match status" value="1"/>
</dbReference>
<dbReference type="PANTHER" id="PTHR30136">
    <property type="entry name" value="HELIX-TURN-HELIX TRANSCRIPTIONAL REGULATOR, ICLR FAMILY"/>
    <property type="match status" value="1"/>
</dbReference>
<dbReference type="InterPro" id="IPR005471">
    <property type="entry name" value="Tscrpt_reg_IclR_N"/>
</dbReference>
<evidence type="ECO:0000259" key="4">
    <source>
        <dbReference type="PROSITE" id="PS51077"/>
    </source>
</evidence>
<gene>
    <name evidence="6" type="ORF">ACFS2C_08750</name>
</gene>
<dbReference type="InterPro" id="IPR029016">
    <property type="entry name" value="GAF-like_dom_sf"/>
</dbReference>
<dbReference type="InterPro" id="IPR014757">
    <property type="entry name" value="Tscrpt_reg_IclR_C"/>
</dbReference>
<dbReference type="SMART" id="SM00346">
    <property type="entry name" value="HTH_ICLR"/>
    <property type="match status" value="1"/>
</dbReference>
<keyword evidence="1" id="KW-0805">Transcription regulation</keyword>
<keyword evidence="3" id="KW-0804">Transcription</keyword>
<dbReference type="InterPro" id="IPR050707">
    <property type="entry name" value="HTH_MetabolicPath_Reg"/>
</dbReference>
<protein>
    <submittedName>
        <fullName evidence="6">IclR family transcriptional regulator</fullName>
    </submittedName>
</protein>
<keyword evidence="2" id="KW-0238">DNA-binding</keyword>
<comment type="caution">
    <text evidence="6">The sequence shown here is derived from an EMBL/GenBank/DDBJ whole genome shotgun (WGS) entry which is preliminary data.</text>
</comment>
<dbReference type="PANTHER" id="PTHR30136:SF24">
    <property type="entry name" value="HTH-TYPE TRANSCRIPTIONAL REPRESSOR ALLR"/>
    <property type="match status" value="1"/>
</dbReference>
<evidence type="ECO:0000256" key="2">
    <source>
        <dbReference type="ARBA" id="ARBA00023125"/>
    </source>
</evidence>
<dbReference type="Gene3D" id="1.10.10.10">
    <property type="entry name" value="Winged helix-like DNA-binding domain superfamily/Winged helix DNA-binding domain"/>
    <property type="match status" value="1"/>
</dbReference>
<dbReference type="PROSITE" id="PS51077">
    <property type="entry name" value="HTH_ICLR"/>
    <property type="match status" value="1"/>
</dbReference>
<evidence type="ECO:0000256" key="1">
    <source>
        <dbReference type="ARBA" id="ARBA00023015"/>
    </source>
</evidence>
<dbReference type="EMBL" id="JBHUOF010000007">
    <property type="protein sequence ID" value="MFD2799479.1"/>
    <property type="molecule type" value="Genomic_DNA"/>
</dbReference>
<dbReference type="SUPFAM" id="SSF46785">
    <property type="entry name" value="Winged helix' DNA-binding domain"/>
    <property type="match status" value="1"/>
</dbReference>
<organism evidence="6 7">
    <name type="scientific">Prauserella oleivorans</name>
    <dbReference type="NCBI Taxonomy" id="1478153"/>
    <lineage>
        <taxon>Bacteria</taxon>
        <taxon>Bacillati</taxon>
        <taxon>Actinomycetota</taxon>
        <taxon>Actinomycetes</taxon>
        <taxon>Pseudonocardiales</taxon>
        <taxon>Pseudonocardiaceae</taxon>
        <taxon>Prauserella</taxon>
    </lineage>
</organism>
<dbReference type="RefSeq" id="WP_377385420.1">
    <property type="nucleotide sequence ID" value="NZ_JBHSAN010000006.1"/>
</dbReference>